<evidence type="ECO:0000313" key="3">
    <source>
        <dbReference type="Proteomes" id="UP001158576"/>
    </source>
</evidence>
<protein>
    <submittedName>
        <fullName evidence="2">Oidioi.mRNA.OKI2018_I69.chr2.g5461.t1.cds</fullName>
    </submittedName>
</protein>
<accession>A0ABN7T6C5</accession>
<proteinExistence type="predicted"/>
<dbReference type="Proteomes" id="UP001158576">
    <property type="component" value="Chromosome 2"/>
</dbReference>
<feature type="compositionally biased region" description="Acidic residues" evidence="1">
    <location>
        <begin position="30"/>
        <end position="68"/>
    </location>
</feature>
<evidence type="ECO:0000256" key="1">
    <source>
        <dbReference type="SAM" id="MobiDB-lite"/>
    </source>
</evidence>
<reference evidence="2 3" key="1">
    <citation type="submission" date="2021-04" db="EMBL/GenBank/DDBJ databases">
        <authorList>
            <person name="Bliznina A."/>
        </authorList>
    </citation>
    <scope>NUCLEOTIDE SEQUENCE [LARGE SCALE GENOMIC DNA]</scope>
</reference>
<sequence>MDEAKEIWIPEAKIVLDIAPADLPDGFVFGEDDSDFDLSDCEDEADGDLPDSDESSSDDDEEEQEEDGYCPYSLAPQPVLKT</sequence>
<organism evidence="2 3">
    <name type="scientific">Oikopleura dioica</name>
    <name type="common">Tunicate</name>
    <dbReference type="NCBI Taxonomy" id="34765"/>
    <lineage>
        <taxon>Eukaryota</taxon>
        <taxon>Metazoa</taxon>
        <taxon>Chordata</taxon>
        <taxon>Tunicata</taxon>
        <taxon>Appendicularia</taxon>
        <taxon>Copelata</taxon>
        <taxon>Oikopleuridae</taxon>
        <taxon>Oikopleura</taxon>
    </lineage>
</organism>
<feature type="region of interest" description="Disordered" evidence="1">
    <location>
        <begin position="24"/>
        <end position="82"/>
    </location>
</feature>
<keyword evidence="3" id="KW-1185">Reference proteome</keyword>
<evidence type="ECO:0000313" key="2">
    <source>
        <dbReference type="EMBL" id="CAG5111127.1"/>
    </source>
</evidence>
<name>A0ABN7T6C5_OIKDI</name>
<dbReference type="EMBL" id="OU015567">
    <property type="protein sequence ID" value="CAG5111127.1"/>
    <property type="molecule type" value="Genomic_DNA"/>
</dbReference>
<gene>
    <name evidence="2" type="ORF">OKIOD_LOCUS14226</name>
</gene>